<feature type="compositionally biased region" description="Polar residues" evidence="6">
    <location>
        <begin position="278"/>
        <end position="288"/>
    </location>
</feature>
<dbReference type="PROSITE" id="PS50103">
    <property type="entry name" value="ZF_C3H1"/>
    <property type="match status" value="2"/>
</dbReference>
<dbReference type="PANTHER" id="PTHR12547">
    <property type="entry name" value="CCCH ZINC FINGER/TIS11-RELATED"/>
    <property type="match status" value="1"/>
</dbReference>
<comment type="caution">
    <text evidence="8">The sequence shown here is derived from an EMBL/GenBank/DDBJ whole genome shotgun (WGS) entry which is preliminary data.</text>
</comment>
<feature type="region of interest" description="Disordered" evidence="6">
    <location>
        <begin position="244"/>
        <end position="300"/>
    </location>
</feature>
<dbReference type="GO" id="GO:0003729">
    <property type="term" value="F:mRNA binding"/>
    <property type="evidence" value="ECO:0007669"/>
    <property type="project" value="InterPro"/>
</dbReference>
<evidence type="ECO:0000256" key="4">
    <source>
        <dbReference type="ARBA" id="ARBA00022833"/>
    </source>
</evidence>
<feature type="domain" description="C3H1-type" evidence="7">
    <location>
        <begin position="168"/>
        <end position="196"/>
    </location>
</feature>
<dbReference type="GO" id="GO:0051252">
    <property type="term" value="P:regulation of RNA metabolic process"/>
    <property type="evidence" value="ECO:0007669"/>
    <property type="project" value="UniProtKB-ARBA"/>
</dbReference>
<dbReference type="Proteomes" id="UP001485043">
    <property type="component" value="Unassembled WGS sequence"/>
</dbReference>
<keyword evidence="9" id="KW-1185">Reference proteome</keyword>
<dbReference type="SUPFAM" id="SSF90229">
    <property type="entry name" value="CCCH zinc finger"/>
    <property type="match status" value="2"/>
</dbReference>
<proteinExistence type="predicted"/>
<dbReference type="FunFam" id="4.10.1000.10:FF:000001">
    <property type="entry name" value="zinc finger CCCH domain-containing protein 15-like"/>
    <property type="match status" value="1"/>
</dbReference>
<keyword evidence="1 5" id="KW-0479">Metal-binding</keyword>
<keyword evidence="4 5" id="KW-0862">Zinc</keyword>
<evidence type="ECO:0000256" key="1">
    <source>
        <dbReference type="ARBA" id="ARBA00022723"/>
    </source>
</evidence>
<dbReference type="Gene3D" id="4.10.1000.10">
    <property type="entry name" value="Zinc finger, CCCH-type"/>
    <property type="match status" value="2"/>
</dbReference>
<feature type="zinc finger region" description="C3H1-type" evidence="5">
    <location>
        <begin position="168"/>
        <end position="196"/>
    </location>
</feature>
<feature type="compositionally biased region" description="Pro residues" evidence="6">
    <location>
        <begin position="260"/>
        <end position="274"/>
    </location>
</feature>
<dbReference type="GO" id="GO:0008270">
    <property type="term" value="F:zinc ion binding"/>
    <property type="evidence" value="ECO:0007669"/>
    <property type="project" value="UniProtKB-KW"/>
</dbReference>
<feature type="compositionally biased region" description="Gly residues" evidence="6">
    <location>
        <begin position="124"/>
        <end position="149"/>
    </location>
</feature>
<accession>A0AAW1T8S1</accession>
<feature type="domain" description="C3H1-type" evidence="7">
    <location>
        <begin position="56"/>
        <end position="83"/>
    </location>
</feature>
<keyword evidence="3 5" id="KW-0863">Zinc-finger</keyword>
<sequence length="379" mass="39647">MEYPGFPMGSGGMLPFQANPMMMASMQSAAFQQGRGQFQQPSFGGGNLPDRADSIFFKTRICNKWRDSECPFGDMCNFAHGEHDLRPLPPEGEEILARKFQGNPRPSIAQSDQGSLRTGPPGPGSGGASAALGGGAMGPPPAGLGGGNEGPQAGKQGQQGDPAAAQRFFKTRLCNKFMNTGSCQYGETCKYAHGPSDIRQPNSLAGSEGQGGGHFQGQFPAPMQEMGQNFDPYFGVMHGMPGGPPMPPGGAPGMTMPGMPFGPRPPPGPPPPSKGIPSRQSTTMQSAASPPRAVGPLDSRQAPNLMSLHAGKPVPNVPHLDQIRAMCSLLGLGSEPKEPDSSAAVHAACASIQDGSAFKDSMYADGISRYFKQVPKFEF</sequence>
<feature type="zinc finger region" description="C3H1-type" evidence="5">
    <location>
        <begin position="56"/>
        <end position="83"/>
    </location>
</feature>
<dbReference type="InterPro" id="IPR036855">
    <property type="entry name" value="Znf_CCCH_sf"/>
</dbReference>
<dbReference type="SMART" id="SM00356">
    <property type="entry name" value="ZnF_C3H1"/>
    <property type="match status" value="2"/>
</dbReference>
<evidence type="ECO:0000259" key="7">
    <source>
        <dbReference type="PROSITE" id="PS50103"/>
    </source>
</evidence>
<evidence type="ECO:0000256" key="5">
    <source>
        <dbReference type="PROSITE-ProRule" id="PRU00723"/>
    </source>
</evidence>
<dbReference type="PANTHER" id="PTHR12547:SF156">
    <property type="entry name" value="ZINC FINGER CCCH DOMAIN-CONTAINING PROTEIN 12"/>
    <property type="match status" value="1"/>
</dbReference>
<dbReference type="EMBL" id="JALJOV010000281">
    <property type="protein sequence ID" value="KAK9865115.1"/>
    <property type="molecule type" value="Genomic_DNA"/>
</dbReference>
<gene>
    <name evidence="8" type="ORF">WJX84_010406</name>
</gene>
<feature type="region of interest" description="Disordered" evidence="6">
    <location>
        <begin position="103"/>
        <end position="163"/>
    </location>
</feature>
<evidence type="ECO:0000256" key="3">
    <source>
        <dbReference type="ARBA" id="ARBA00022771"/>
    </source>
</evidence>
<protein>
    <recommendedName>
        <fullName evidence="7">C3H1-type domain-containing protein</fullName>
    </recommendedName>
</protein>
<name>A0AAW1T8S1_9CHLO</name>
<keyword evidence="2" id="KW-0677">Repeat</keyword>
<dbReference type="InterPro" id="IPR000571">
    <property type="entry name" value="Znf_CCCH"/>
</dbReference>
<evidence type="ECO:0000313" key="9">
    <source>
        <dbReference type="Proteomes" id="UP001485043"/>
    </source>
</evidence>
<evidence type="ECO:0000313" key="8">
    <source>
        <dbReference type="EMBL" id="KAK9865115.1"/>
    </source>
</evidence>
<dbReference type="AlphaFoldDB" id="A0AAW1T8S1"/>
<reference evidence="8 9" key="1">
    <citation type="journal article" date="2024" name="Nat. Commun.">
        <title>Phylogenomics reveals the evolutionary origins of lichenization in chlorophyte algae.</title>
        <authorList>
            <person name="Puginier C."/>
            <person name="Libourel C."/>
            <person name="Otte J."/>
            <person name="Skaloud P."/>
            <person name="Haon M."/>
            <person name="Grisel S."/>
            <person name="Petersen M."/>
            <person name="Berrin J.G."/>
            <person name="Delaux P.M."/>
            <person name="Dal Grande F."/>
            <person name="Keller J."/>
        </authorList>
    </citation>
    <scope>NUCLEOTIDE SEQUENCE [LARGE SCALE GENOMIC DNA]</scope>
    <source>
        <strain evidence="8 9">SAG 2523</strain>
    </source>
</reference>
<organism evidence="8 9">
    <name type="scientific">Apatococcus fuscideae</name>
    <dbReference type="NCBI Taxonomy" id="2026836"/>
    <lineage>
        <taxon>Eukaryota</taxon>
        <taxon>Viridiplantae</taxon>
        <taxon>Chlorophyta</taxon>
        <taxon>core chlorophytes</taxon>
        <taxon>Trebouxiophyceae</taxon>
        <taxon>Chlorellales</taxon>
        <taxon>Chlorellaceae</taxon>
        <taxon>Apatococcus</taxon>
    </lineage>
</organism>
<feature type="region of interest" description="Disordered" evidence="6">
    <location>
        <begin position="200"/>
        <end position="221"/>
    </location>
</feature>
<evidence type="ECO:0000256" key="6">
    <source>
        <dbReference type="SAM" id="MobiDB-lite"/>
    </source>
</evidence>
<dbReference type="FunFam" id="4.10.1000.10:FF:000003">
    <property type="entry name" value="Zinc finger CCCH domain-containing protein"/>
    <property type="match status" value="1"/>
</dbReference>
<dbReference type="GO" id="GO:0010468">
    <property type="term" value="P:regulation of gene expression"/>
    <property type="evidence" value="ECO:0007669"/>
    <property type="project" value="UniProtKB-ARBA"/>
</dbReference>
<evidence type="ECO:0000256" key="2">
    <source>
        <dbReference type="ARBA" id="ARBA00022737"/>
    </source>
</evidence>
<dbReference type="InterPro" id="IPR045877">
    <property type="entry name" value="ZFP36-like"/>
</dbReference>
<dbReference type="Pfam" id="PF00642">
    <property type="entry name" value="zf-CCCH"/>
    <property type="match status" value="2"/>
</dbReference>